<dbReference type="GO" id="GO:0010564">
    <property type="term" value="P:regulation of cell cycle process"/>
    <property type="evidence" value="ECO:0007669"/>
    <property type="project" value="TreeGrafter"/>
</dbReference>
<evidence type="ECO:0000313" key="6">
    <source>
        <dbReference type="Proteomes" id="UP000794436"/>
    </source>
</evidence>
<feature type="region of interest" description="Disordered" evidence="3">
    <location>
        <begin position="1"/>
        <end position="77"/>
    </location>
</feature>
<keyword evidence="6" id="KW-1185">Reference proteome</keyword>
<gene>
    <name evidence="5" type="ORF">Poli38472_013832</name>
</gene>
<dbReference type="PANTHER" id="PTHR21574:SF0">
    <property type="entry name" value="CENTROSOMAL PROTEIN OF 120 KDA"/>
    <property type="match status" value="1"/>
</dbReference>
<feature type="region of interest" description="Disordered" evidence="3">
    <location>
        <begin position="147"/>
        <end position="182"/>
    </location>
</feature>
<keyword evidence="1" id="KW-0863">Zinc-finger</keyword>
<dbReference type="Proteomes" id="UP000794436">
    <property type="component" value="Unassembled WGS sequence"/>
</dbReference>
<feature type="compositionally biased region" description="Acidic residues" evidence="3">
    <location>
        <begin position="8"/>
        <end position="20"/>
    </location>
</feature>
<reference evidence="5" key="1">
    <citation type="submission" date="2019-03" db="EMBL/GenBank/DDBJ databases">
        <title>Long read genome sequence of the mycoparasitic Pythium oligandrum ATCC 38472 isolated from sugarbeet rhizosphere.</title>
        <authorList>
            <person name="Gaulin E."/>
        </authorList>
    </citation>
    <scope>NUCLEOTIDE SEQUENCE</scope>
    <source>
        <strain evidence="5">ATCC 38472_TT</strain>
    </source>
</reference>
<feature type="coiled-coil region" evidence="2">
    <location>
        <begin position="731"/>
        <end position="758"/>
    </location>
</feature>
<evidence type="ECO:0000313" key="5">
    <source>
        <dbReference type="EMBL" id="TMW55070.1"/>
    </source>
</evidence>
<dbReference type="PANTHER" id="PTHR21574">
    <property type="entry name" value="CENTROSOMAL PROTEIN OF 120 KDA"/>
    <property type="match status" value="1"/>
</dbReference>
<evidence type="ECO:0000256" key="1">
    <source>
        <dbReference type="PROSITE-ProRule" id="PRU00042"/>
    </source>
</evidence>
<dbReference type="InterPro" id="IPR013087">
    <property type="entry name" value="Znf_C2H2_type"/>
</dbReference>
<proteinExistence type="predicted"/>
<sequence>MEESHEYGEEEFEDAGEEKEAETREAEAESYREEYEEEEETDTPAVEAPSPLQTMRFEDDDEEPSTASTPIRANKAVKKKKKTVKSVLDQSPWTYTVKAKRIRELRIPAANVWSGGADAPVKTPRGATLLPVIRDLRIFSVLDKQPMQSHGSKWKSEPRQDPPKPPNALSRSSISSATSPGRRSGVVQEAYWKNTHGELQWMFTMDRFRRLKAYSPRIKLFVYGIGVNAQADNVGALSEDSPRDHRKSIVSLGWFFLDLRTPDLPERWFKLQNSPFGGEIVVSTTFLPADMGHARQSHASQVVSNVEIPLKSLLKQQLFTSDATEEAVIDGNFSFGQPSTGGTVTARFSVELIKQVDEKHVEEEEKAVVASPDRPEMDSDLRDLAPLVVHVQHNKTEEALEEILVPNVTRKYRVFVQIKSLRNFESTNPVSISFVNPFSGKERIETPLLSLAKKAEVVVPDAHCIFDIYKDESSLRDTMEAPMILDVNETLSDGFRRLIGQAVFSVNYLYFSEETFCCADPNCGTVFKSDDDAHVHWRNTHRDSEASSSVAQIHSYKSCSIYLPVMSSDTPVNSSAPTRIGAVRLIASLEDMGILSSEEAAITQEMRVPRHMGRAPRRVHFQGGSTRVVESFDDDQSRNAIRPAVEVAMDDAVQDGSGNANVVSEPVDDSAAQREIQALKAQLLKERAAWQQEQVSQQTQWKKRLSDLEKARMDELEEEWARREEERSTVVRAAQTEYQQLEQKLRATLAEVDNRERNLAIAEAALERDQRMQREDHELLRKRLQSEQSHALQLAQRQVETLEKRVAELQSHLQIAEKRTQQIEEDFADYRRQQRKVPEAKLREEISSLKGHIVELERANLVETRAREEAEANVDKMREQLEKMAKLVQNEKKRNETRVLEELEKLRLKYVAREERYVLDGDREELRAIKKQLDELRQVNRVGRSRYDDTGSVYSVSRPHARVHIPQASPIHPRNHGDVLYEAEEIYEDTPATTELYDQDIIRAPTRKPRHPGPRLAARREMAVKENAQANDLPRDRELQRLQREKDLLLRTGTYDDNSFLVRELDRLIVLRQDQLTRQQRIL</sequence>
<feature type="compositionally biased region" description="Low complexity" evidence="3">
    <location>
        <begin position="170"/>
        <end position="182"/>
    </location>
</feature>
<evidence type="ECO:0000256" key="2">
    <source>
        <dbReference type="SAM" id="Coils"/>
    </source>
</evidence>
<dbReference type="EMBL" id="SPLM01000149">
    <property type="protein sequence ID" value="TMW55070.1"/>
    <property type="molecule type" value="Genomic_DNA"/>
</dbReference>
<feature type="compositionally biased region" description="Basic and acidic residues" evidence="3">
    <location>
        <begin position="21"/>
        <end position="33"/>
    </location>
</feature>
<keyword evidence="2" id="KW-0175">Coiled coil</keyword>
<dbReference type="PROSITE" id="PS50157">
    <property type="entry name" value="ZINC_FINGER_C2H2_2"/>
    <property type="match status" value="1"/>
</dbReference>
<evidence type="ECO:0000259" key="4">
    <source>
        <dbReference type="PROSITE" id="PS50157"/>
    </source>
</evidence>
<dbReference type="InterPro" id="IPR039893">
    <property type="entry name" value="CEP120-like"/>
</dbReference>
<feature type="domain" description="C2H2-type" evidence="4">
    <location>
        <begin position="516"/>
        <end position="546"/>
    </location>
</feature>
<organism evidence="5 6">
    <name type="scientific">Pythium oligandrum</name>
    <name type="common">Mycoparasitic fungus</name>
    <dbReference type="NCBI Taxonomy" id="41045"/>
    <lineage>
        <taxon>Eukaryota</taxon>
        <taxon>Sar</taxon>
        <taxon>Stramenopiles</taxon>
        <taxon>Oomycota</taxon>
        <taxon>Peronosporomycetes</taxon>
        <taxon>Pythiales</taxon>
        <taxon>Pythiaceae</taxon>
        <taxon>Pythium</taxon>
    </lineage>
</organism>
<feature type="coiled-coil region" evidence="2">
    <location>
        <begin position="785"/>
        <end position="939"/>
    </location>
</feature>
<dbReference type="AlphaFoldDB" id="A0A8K1C269"/>
<dbReference type="GO" id="GO:0005815">
    <property type="term" value="C:microtubule organizing center"/>
    <property type="evidence" value="ECO:0007669"/>
    <property type="project" value="TreeGrafter"/>
</dbReference>
<name>A0A8K1C269_PYTOL</name>
<keyword evidence="1" id="KW-0862">Zinc</keyword>
<accession>A0A8K1C269</accession>
<dbReference type="PROSITE" id="PS00028">
    <property type="entry name" value="ZINC_FINGER_C2H2_1"/>
    <property type="match status" value="1"/>
</dbReference>
<dbReference type="OrthoDB" id="332250at2759"/>
<comment type="caution">
    <text evidence="5">The sequence shown here is derived from an EMBL/GenBank/DDBJ whole genome shotgun (WGS) entry which is preliminary data.</text>
</comment>
<evidence type="ECO:0000256" key="3">
    <source>
        <dbReference type="SAM" id="MobiDB-lite"/>
    </source>
</evidence>
<keyword evidence="1" id="KW-0479">Metal-binding</keyword>
<dbReference type="GO" id="GO:0008270">
    <property type="term" value="F:zinc ion binding"/>
    <property type="evidence" value="ECO:0007669"/>
    <property type="project" value="UniProtKB-KW"/>
</dbReference>
<protein>
    <recommendedName>
        <fullName evidence="4">C2H2-type domain-containing protein</fullName>
    </recommendedName>
</protein>